<evidence type="ECO:0000313" key="4">
    <source>
        <dbReference type="Proteomes" id="UP000671828"/>
    </source>
</evidence>
<dbReference type="AlphaFoldDB" id="A0A8T8I5Z1"/>
<keyword evidence="1" id="KW-0040">ANK repeat</keyword>
<reference evidence="2 5" key="1">
    <citation type="submission" date="2021-01" db="EMBL/GenBank/DDBJ databases">
        <title>Sequencing the genomes of 1000 actinobacteria strains.</title>
        <authorList>
            <person name="Klenk H.-P."/>
        </authorList>
    </citation>
    <scope>NUCLEOTIDE SEQUENCE [LARGE SCALE GENOMIC DNA]</scope>
    <source>
        <strain evidence="2 5">DSM 44581</strain>
    </source>
</reference>
<evidence type="ECO:0000313" key="5">
    <source>
        <dbReference type="Proteomes" id="UP001195724"/>
    </source>
</evidence>
<dbReference type="Proteomes" id="UP000671828">
    <property type="component" value="Chromosome"/>
</dbReference>
<dbReference type="Gene3D" id="1.25.40.10">
    <property type="entry name" value="Tetratricopeptide repeat domain"/>
    <property type="match status" value="1"/>
</dbReference>
<dbReference type="InterPro" id="IPR050767">
    <property type="entry name" value="Sel1_AlgK"/>
</dbReference>
<gene>
    <name evidence="3" type="ORF">J7S33_12220</name>
    <name evidence="2" type="ORF">JOE68_002378</name>
</gene>
<dbReference type="InterPro" id="IPR002110">
    <property type="entry name" value="Ankyrin_rpt"/>
</dbReference>
<evidence type="ECO:0000313" key="2">
    <source>
        <dbReference type="EMBL" id="MBM7811513.1"/>
    </source>
</evidence>
<dbReference type="InterPro" id="IPR006597">
    <property type="entry name" value="Sel1-like"/>
</dbReference>
<dbReference type="PANTHER" id="PTHR11102">
    <property type="entry name" value="SEL-1-LIKE PROTEIN"/>
    <property type="match status" value="1"/>
</dbReference>
<keyword evidence="5" id="KW-1185">Reference proteome</keyword>
<dbReference type="PROSITE" id="PS50088">
    <property type="entry name" value="ANK_REPEAT"/>
    <property type="match status" value="1"/>
</dbReference>
<dbReference type="SMART" id="SM00671">
    <property type="entry name" value="SEL1"/>
    <property type="match status" value="3"/>
</dbReference>
<name>A0A8T8I5Z1_9PSEU</name>
<dbReference type="InterPro" id="IPR011990">
    <property type="entry name" value="TPR-like_helical_dom_sf"/>
</dbReference>
<protein>
    <submittedName>
        <fullName evidence="2">TPR repeat protein</fullName>
    </submittedName>
</protein>
<reference evidence="3" key="2">
    <citation type="submission" date="2021-04" db="EMBL/GenBank/DDBJ databases">
        <title>Saccharothrix algeriensis WGS.</title>
        <authorList>
            <person name="Stuskova K."/>
            <person name="Hakalova E."/>
            <person name="Tebbal A.B."/>
            <person name="Eichmeier A."/>
        </authorList>
    </citation>
    <scope>NUCLEOTIDE SEQUENCE</scope>
    <source>
        <strain evidence="3">NRRL B-24137</strain>
    </source>
</reference>
<organism evidence="3 4">
    <name type="scientific">Saccharothrix algeriensis</name>
    <dbReference type="NCBI Taxonomy" id="173560"/>
    <lineage>
        <taxon>Bacteria</taxon>
        <taxon>Bacillati</taxon>
        <taxon>Actinomycetota</taxon>
        <taxon>Actinomycetes</taxon>
        <taxon>Pseudonocardiales</taxon>
        <taxon>Pseudonocardiaceae</taxon>
        <taxon>Saccharothrix</taxon>
    </lineage>
</organism>
<dbReference type="EMBL" id="CP072788">
    <property type="protein sequence ID" value="QTR05334.1"/>
    <property type="molecule type" value="Genomic_DNA"/>
</dbReference>
<dbReference type="PANTHER" id="PTHR11102:SF160">
    <property type="entry name" value="ERAD-ASSOCIATED E3 UBIQUITIN-PROTEIN LIGASE COMPONENT HRD3"/>
    <property type="match status" value="1"/>
</dbReference>
<dbReference type="RefSeq" id="WP_204842392.1">
    <property type="nucleotide sequence ID" value="NZ_JAFBCL010000001.1"/>
</dbReference>
<sequence length="135" mass="13998">MTDRTALHAAARGGDADAMVELALLLEGGITGDEEDGDPHAEVERWLGQAARAGNLRGVAELGAFLWHVRQDEQAALPWLTRAADGGDAGAMAVLGDVHDFLGDTDLARRWYGAAAALGDAGAAANLAALNRLIN</sequence>
<evidence type="ECO:0000313" key="3">
    <source>
        <dbReference type="EMBL" id="QTR05334.1"/>
    </source>
</evidence>
<proteinExistence type="predicted"/>
<accession>A0A8T8I5Z1</accession>
<dbReference type="EMBL" id="JAFBCL010000001">
    <property type="protein sequence ID" value="MBM7811513.1"/>
    <property type="molecule type" value="Genomic_DNA"/>
</dbReference>
<evidence type="ECO:0000256" key="1">
    <source>
        <dbReference type="PROSITE-ProRule" id="PRU00023"/>
    </source>
</evidence>
<dbReference type="Proteomes" id="UP001195724">
    <property type="component" value="Unassembled WGS sequence"/>
</dbReference>
<feature type="repeat" description="ANK" evidence="1">
    <location>
        <begin position="2"/>
        <end position="37"/>
    </location>
</feature>
<dbReference type="SUPFAM" id="SSF81901">
    <property type="entry name" value="HCP-like"/>
    <property type="match status" value="1"/>
</dbReference>